<evidence type="ECO:0000256" key="3">
    <source>
        <dbReference type="ARBA" id="ARBA00023163"/>
    </source>
</evidence>
<dbReference type="Gene3D" id="1.10.10.10">
    <property type="entry name" value="Winged helix-like DNA-binding domain superfamily/Winged helix DNA-binding domain"/>
    <property type="match status" value="1"/>
</dbReference>
<dbReference type="PROSITE" id="PS50042">
    <property type="entry name" value="CNMP_BINDING_3"/>
    <property type="match status" value="1"/>
</dbReference>
<keyword evidence="3" id="KW-0804">Transcription</keyword>
<name>A0A410QD58_9FIRM</name>
<evidence type="ECO:0000259" key="5">
    <source>
        <dbReference type="PROSITE" id="PS51063"/>
    </source>
</evidence>
<evidence type="ECO:0000259" key="4">
    <source>
        <dbReference type="PROSITE" id="PS50042"/>
    </source>
</evidence>
<organism evidence="6 7">
    <name type="scientific">Acidilutibacter cellobiosedens</name>
    <dbReference type="NCBI Taxonomy" id="2507161"/>
    <lineage>
        <taxon>Bacteria</taxon>
        <taxon>Bacillati</taxon>
        <taxon>Bacillota</taxon>
        <taxon>Tissierellia</taxon>
        <taxon>Tissierellales</taxon>
        <taxon>Acidilutibacteraceae</taxon>
        <taxon>Acidilutibacter</taxon>
    </lineage>
</organism>
<dbReference type="SMART" id="SM00419">
    <property type="entry name" value="HTH_CRP"/>
    <property type="match status" value="1"/>
</dbReference>
<dbReference type="InterPro" id="IPR012318">
    <property type="entry name" value="HTH_CRP"/>
</dbReference>
<dbReference type="GO" id="GO:0003677">
    <property type="term" value="F:DNA binding"/>
    <property type="evidence" value="ECO:0007669"/>
    <property type="project" value="UniProtKB-KW"/>
</dbReference>
<dbReference type="SUPFAM" id="SSF46785">
    <property type="entry name" value="Winged helix' DNA-binding domain"/>
    <property type="match status" value="1"/>
</dbReference>
<dbReference type="Proteomes" id="UP000287969">
    <property type="component" value="Chromosome"/>
</dbReference>
<dbReference type="OrthoDB" id="8254501at2"/>
<keyword evidence="7" id="KW-1185">Reference proteome</keyword>
<dbReference type="PRINTS" id="PR00034">
    <property type="entry name" value="HTHCRP"/>
</dbReference>
<dbReference type="InterPro" id="IPR018490">
    <property type="entry name" value="cNMP-bd_dom_sf"/>
</dbReference>
<dbReference type="InterPro" id="IPR036390">
    <property type="entry name" value="WH_DNA-bd_sf"/>
</dbReference>
<dbReference type="Pfam" id="PF00027">
    <property type="entry name" value="cNMP_binding"/>
    <property type="match status" value="1"/>
</dbReference>
<dbReference type="RefSeq" id="WP_128752588.1">
    <property type="nucleotide sequence ID" value="NZ_CP035282.1"/>
</dbReference>
<evidence type="ECO:0000313" key="7">
    <source>
        <dbReference type="Proteomes" id="UP000287969"/>
    </source>
</evidence>
<dbReference type="AlphaFoldDB" id="A0A410QD58"/>
<dbReference type="EMBL" id="CP035282">
    <property type="protein sequence ID" value="QAT61925.1"/>
    <property type="molecule type" value="Genomic_DNA"/>
</dbReference>
<dbReference type="Gene3D" id="2.60.120.10">
    <property type="entry name" value="Jelly Rolls"/>
    <property type="match status" value="1"/>
</dbReference>
<feature type="domain" description="Cyclic nucleotide-binding" evidence="4">
    <location>
        <begin position="45"/>
        <end position="113"/>
    </location>
</feature>
<dbReference type="PROSITE" id="PS51063">
    <property type="entry name" value="HTH_CRP_2"/>
    <property type="match status" value="1"/>
</dbReference>
<dbReference type="InterPro" id="IPR000595">
    <property type="entry name" value="cNMP-bd_dom"/>
</dbReference>
<protein>
    <submittedName>
        <fullName evidence="6">Crp/Fnr family transcriptional regulator</fullName>
    </submittedName>
</protein>
<dbReference type="GO" id="GO:0003700">
    <property type="term" value="F:DNA-binding transcription factor activity"/>
    <property type="evidence" value="ECO:0007669"/>
    <property type="project" value="TreeGrafter"/>
</dbReference>
<dbReference type="SUPFAM" id="SSF51206">
    <property type="entry name" value="cAMP-binding domain-like"/>
    <property type="match status" value="1"/>
</dbReference>
<dbReference type="InterPro" id="IPR050397">
    <property type="entry name" value="Env_Response_Regulators"/>
</dbReference>
<gene>
    <name evidence="6" type="ORF">EQM13_10125</name>
</gene>
<proteinExistence type="predicted"/>
<feature type="domain" description="HTH crp-type" evidence="5">
    <location>
        <begin position="144"/>
        <end position="217"/>
    </location>
</feature>
<dbReference type="CDD" id="cd00038">
    <property type="entry name" value="CAP_ED"/>
    <property type="match status" value="1"/>
</dbReference>
<dbReference type="InterPro" id="IPR014710">
    <property type="entry name" value="RmlC-like_jellyroll"/>
</dbReference>
<dbReference type="PANTHER" id="PTHR24567">
    <property type="entry name" value="CRP FAMILY TRANSCRIPTIONAL REGULATORY PROTEIN"/>
    <property type="match status" value="1"/>
</dbReference>
<dbReference type="PANTHER" id="PTHR24567:SF74">
    <property type="entry name" value="HTH-TYPE TRANSCRIPTIONAL REGULATOR ARCR"/>
    <property type="match status" value="1"/>
</dbReference>
<evidence type="ECO:0000256" key="2">
    <source>
        <dbReference type="ARBA" id="ARBA00023125"/>
    </source>
</evidence>
<evidence type="ECO:0000256" key="1">
    <source>
        <dbReference type="ARBA" id="ARBA00023015"/>
    </source>
</evidence>
<keyword evidence="1" id="KW-0805">Transcription regulation</keyword>
<dbReference type="InterPro" id="IPR036388">
    <property type="entry name" value="WH-like_DNA-bd_sf"/>
</dbReference>
<evidence type="ECO:0000313" key="6">
    <source>
        <dbReference type="EMBL" id="QAT61925.1"/>
    </source>
</evidence>
<dbReference type="KEGG" id="spoa:EQM13_10125"/>
<keyword evidence="2" id="KW-0238">DNA-binding</keyword>
<dbReference type="Pfam" id="PF13545">
    <property type="entry name" value="HTH_Crp_2"/>
    <property type="match status" value="1"/>
</dbReference>
<sequence>MSIYNAEYTINYEYRNVLLTHFKDMGEIIDFNKDTLIEFEYKKLNYIYLILNGIVKQFFLDSNGVEKTILILTKGDMFGEITMIQNDYDRVITRTYSPVKVCKINKDIFYNYLKNNPYVYDSILLMITTKFRILMYQIYDKTYLSTKERLFSLLRRLSVQHGSLKETGYEINLNLTHEELATMIGSTRSTVTKLLKTLESEGKITRNGKKIIFHYKI</sequence>
<dbReference type="GO" id="GO:0005829">
    <property type="term" value="C:cytosol"/>
    <property type="evidence" value="ECO:0007669"/>
    <property type="project" value="TreeGrafter"/>
</dbReference>
<reference evidence="7" key="1">
    <citation type="submission" date="2019-01" db="EMBL/GenBank/DDBJ databases">
        <title>Draft genomes of a novel of Sporanaerobacter strains.</title>
        <authorList>
            <person name="Ma S."/>
        </authorList>
    </citation>
    <scope>NUCLEOTIDE SEQUENCE [LARGE SCALE GENOMIC DNA]</scope>
    <source>
        <strain evidence="7">NJN-17</strain>
    </source>
</reference>
<accession>A0A410QD58</accession>